<feature type="region of interest" description="Disordered" evidence="6">
    <location>
        <begin position="156"/>
        <end position="187"/>
    </location>
</feature>
<dbReference type="InterPro" id="IPR055072">
    <property type="entry name" value="Ferlin_DSRM"/>
</dbReference>
<evidence type="ECO:0000256" key="2">
    <source>
        <dbReference type="ARBA" id="ARBA00022692"/>
    </source>
</evidence>
<keyword evidence="5" id="KW-0472">Membrane</keyword>
<evidence type="ECO:0000256" key="4">
    <source>
        <dbReference type="ARBA" id="ARBA00022989"/>
    </source>
</evidence>
<sequence length="400" mass="43419">MWVKLLKDWRRPSSGRWTLVAYPDGAIGPKGRPGSTGAGSEHANSYPVDCLHVVTSQSDRVLELQARLPEDWQVTVSVRDADGDAVLGEARLDLENRLLSGHRACAGLPAEYCRYGWQKWRESSPPSAILADLCSAAGLPPPTYGEHCVTVGNVTVTAPEDSPTGKSGASAPSRSRRTCGDAVVPPGERTEDAALRALLRWQDLVPGGKRLLRAALETVALEPTQARLQLWVDVLPPHPPPPPPLHVAPPPARPLLLTLDVRSLDGVAEHEPGGLNLVARAWLSGCKAGAVSSPPVAWSAGQPQQPQVQLRLPLLYSPLHRRLLAPHRQLRRLRRPHLHLQLHHLPSRAARKCLGTYAHIGRYTRQPQSLVAGVRSRSTACCPRVRRPDPGVLSRLSQAG</sequence>
<protein>
    <submittedName>
        <fullName evidence="9">Fer-1-like protein 4</fullName>
    </submittedName>
</protein>
<evidence type="ECO:0000313" key="8">
    <source>
        <dbReference type="Proteomes" id="UP000504606"/>
    </source>
</evidence>
<evidence type="ECO:0000259" key="7">
    <source>
        <dbReference type="Pfam" id="PF22901"/>
    </source>
</evidence>
<reference evidence="9" key="1">
    <citation type="submission" date="2025-08" db="UniProtKB">
        <authorList>
            <consortium name="RefSeq"/>
        </authorList>
    </citation>
    <scope>IDENTIFICATION</scope>
    <source>
        <tissue evidence="9">Whole organism</tissue>
    </source>
</reference>
<name>A0A9C6U5D4_FRAOC</name>
<dbReference type="Proteomes" id="UP000504606">
    <property type="component" value="Unplaced"/>
</dbReference>
<dbReference type="PANTHER" id="PTHR12546:SF33">
    <property type="entry name" value="SPERM VESICLE FUSION PROTEIN FER-1"/>
    <property type="match status" value="1"/>
</dbReference>
<keyword evidence="4" id="KW-1133">Transmembrane helix</keyword>
<dbReference type="GO" id="GO:0016020">
    <property type="term" value="C:membrane"/>
    <property type="evidence" value="ECO:0007669"/>
    <property type="project" value="UniProtKB-SubCell"/>
</dbReference>
<evidence type="ECO:0000256" key="5">
    <source>
        <dbReference type="ARBA" id="ARBA00023136"/>
    </source>
</evidence>
<accession>A0A9C6U5D4</accession>
<keyword evidence="3" id="KW-0677">Repeat</keyword>
<dbReference type="KEGG" id="foc:113213442"/>
<proteinExistence type="predicted"/>
<evidence type="ECO:0000256" key="6">
    <source>
        <dbReference type="SAM" id="MobiDB-lite"/>
    </source>
</evidence>
<comment type="subcellular location">
    <subcellularLocation>
        <location evidence="1">Membrane</location>
    </subcellularLocation>
</comment>
<dbReference type="OrthoDB" id="6268071at2759"/>
<keyword evidence="2" id="KW-0812">Transmembrane</keyword>
<evidence type="ECO:0000313" key="9">
    <source>
        <dbReference type="RefSeq" id="XP_052123877.1"/>
    </source>
</evidence>
<gene>
    <name evidence="9" type="primary">LOC113213442</name>
</gene>
<dbReference type="GeneID" id="113213442"/>
<organism evidence="8 9">
    <name type="scientific">Frankliniella occidentalis</name>
    <name type="common">Western flower thrips</name>
    <name type="synonym">Euthrips occidentalis</name>
    <dbReference type="NCBI Taxonomy" id="133901"/>
    <lineage>
        <taxon>Eukaryota</taxon>
        <taxon>Metazoa</taxon>
        <taxon>Ecdysozoa</taxon>
        <taxon>Arthropoda</taxon>
        <taxon>Hexapoda</taxon>
        <taxon>Insecta</taxon>
        <taxon>Pterygota</taxon>
        <taxon>Neoptera</taxon>
        <taxon>Paraneoptera</taxon>
        <taxon>Thysanoptera</taxon>
        <taxon>Terebrantia</taxon>
        <taxon>Thripoidea</taxon>
        <taxon>Thripidae</taxon>
        <taxon>Frankliniella</taxon>
    </lineage>
</organism>
<dbReference type="AlphaFoldDB" id="A0A9C6U5D4"/>
<dbReference type="RefSeq" id="XP_052123877.1">
    <property type="nucleotide sequence ID" value="XM_052267917.1"/>
</dbReference>
<dbReference type="PANTHER" id="PTHR12546">
    <property type="entry name" value="FER-1-LIKE"/>
    <property type="match status" value="1"/>
</dbReference>
<dbReference type="InterPro" id="IPR037721">
    <property type="entry name" value="Ferlin"/>
</dbReference>
<keyword evidence="8" id="KW-1185">Reference proteome</keyword>
<evidence type="ECO:0000256" key="1">
    <source>
        <dbReference type="ARBA" id="ARBA00004370"/>
    </source>
</evidence>
<dbReference type="GO" id="GO:0007009">
    <property type="term" value="P:plasma membrane organization"/>
    <property type="evidence" value="ECO:0007669"/>
    <property type="project" value="TreeGrafter"/>
</dbReference>
<feature type="domain" description="Ferlin dsRNA-binding" evidence="7">
    <location>
        <begin position="99"/>
        <end position="160"/>
    </location>
</feature>
<feature type="compositionally biased region" description="Polar residues" evidence="6">
    <location>
        <begin position="164"/>
        <end position="173"/>
    </location>
</feature>
<evidence type="ECO:0000256" key="3">
    <source>
        <dbReference type="ARBA" id="ARBA00022737"/>
    </source>
</evidence>
<dbReference type="Pfam" id="PF22901">
    <property type="entry name" value="dsrm_Ferlin"/>
    <property type="match status" value="1"/>
</dbReference>